<proteinExistence type="predicted"/>
<dbReference type="AlphaFoldDB" id="A0A3S4FT80"/>
<reference evidence="1 2" key="1">
    <citation type="submission" date="2018-12" db="EMBL/GenBank/DDBJ databases">
        <authorList>
            <consortium name="Pathogen Informatics"/>
        </authorList>
    </citation>
    <scope>NUCLEOTIDE SEQUENCE [LARGE SCALE GENOMIC DNA]</scope>
    <source>
        <strain evidence="1 2">NCTC9419</strain>
    </source>
</reference>
<evidence type="ECO:0000313" key="1">
    <source>
        <dbReference type="EMBL" id="VEA71457.1"/>
    </source>
</evidence>
<dbReference type="Proteomes" id="UP000271603">
    <property type="component" value="Chromosome"/>
</dbReference>
<accession>A0A3S4FT80</accession>
<organism evidence="1 2">
    <name type="scientific">Serratia rubidaea</name>
    <name type="common">Serratia marinorubra</name>
    <dbReference type="NCBI Taxonomy" id="61652"/>
    <lineage>
        <taxon>Bacteria</taxon>
        <taxon>Pseudomonadati</taxon>
        <taxon>Pseudomonadota</taxon>
        <taxon>Gammaproteobacteria</taxon>
        <taxon>Enterobacterales</taxon>
        <taxon>Yersiniaceae</taxon>
        <taxon>Serratia</taxon>
    </lineage>
</organism>
<protein>
    <submittedName>
        <fullName evidence="1">Uncharacterized protein</fullName>
    </submittedName>
</protein>
<evidence type="ECO:0000313" key="2">
    <source>
        <dbReference type="Proteomes" id="UP000271603"/>
    </source>
</evidence>
<name>A0A3S4FT80_SERRU</name>
<dbReference type="EMBL" id="LR134155">
    <property type="protein sequence ID" value="VEA71457.1"/>
    <property type="molecule type" value="Genomic_DNA"/>
</dbReference>
<gene>
    <name evidence="1" type="ORF">NCTC9419_03018</name>
</gene>
<sequence>MVSASSKVPGQSILTGRSARVSGTQRWALASTSAHSGILIKKTLRQP</sequence>